<protein>
    <submittedName>
        <fullName evidence="1">Uncharacterized protein</fullName>
    </submittedName>
</protein>
<evidence type="ECO:0000313" key="1">
    <source>
        <dbReference type="EMBL" id="APW48735.1"/>
    </source>
</evidence>
<reference evidence="1" key="1">
    <citation type="journal article" date="2016" name="Biomed. Res. Int.">
        <title>Resistance of Permafrost and Modern Acinetobacter lwoffii Strains to Heavy Metals and Arsenic Revealed by Genome Analysis.</title>
        <authorList>
            <person name="Mindlin S."/>
            <person name="Petrenko A."/>
            <person name="Kurakov A."/>
            <person name="Beletsky A."/>
            <person name="Mardanov A."/>
            <person name="Petrova M."/>
        </authorList>
    </citation>
    <scope>NUCLEOTIDE SEQUENCE</scope>
    <source>
        <strain evidence="1">ED23-35</strain>
        <plasmid evidence="1">pALWED1.1</plasmid>
    </source>
</reference>
<organism evidence="1">
    <name type="scientific">Acinetobacter lwoffii</name>
    <dbReference type="NCBI Taxonomy" id="28090"/>
    <lineage>
        <taxon>Bacteria</taxon>
        <taxon>Pseudomonadati</taxon>
        <taxon>Pseudomonadota</taxon>
        <taxon>Gammaproteobacteria</taxon>
        <taxon>Moraxellales</taxon>
        <taxon>Moraxellaceae</taxon>
        <taxon>Acinetobacter</taxon>
    </lineage>
</organism>
<dbReference type="EMBL" id="KX426227">
    <property type="protein sequence ID" value="APW48735.1"/>
    <property type="molecule type" value="Genomic_DNA"/>
</dbReference>
<proteinExistence type="predicted"/>
<gene>
    <name evidence="1" type="ORF">BAA96_1p0028</name>
</gene>
<keyword evidence="1" id="KW-0614">Plasmid</keyword>
<dbReference type="RefSeq" id="WP_005005983.1">
    <property type="nucleotide sequence ID" value="NZ_CP082144.1"/>
</dbReference>
<dbReference type="AlphaFoldDB" id="A0A1P8KGC5"/>
<name>A0A1P8KGC5_ACILW</name>
<geneLocation type="plasmid" evidence="1">
    <name>pALWED1.1</name>
</geneLocation>
<accession>A0A1P8KGC5</accession>
<sequence length="156" mass="17699">MQNLITAHCELTIKHDEKQQKNVGPVVVTFGAIFTAESVNELFCAICQDGIRFKAIYNPDNMYFLRHELSPIADLSVKTDQDGNIIVSVIASTSPYFEIKVLKNGFTNSDTLNSSAIRTLVRNHQSPFQEQISDYFETDQIFKTMQAIFAHTYLSR</sequence>